<keyword evidence="2" id="KW-1185">Reference proteome</keyword>
<gene>
    <name evidence="1" type="ORF">ESP62_016065</name>
</gene>
<evidence type="ECO:0000313" key="2">
    <source>
        <dbReference type="Proteomes" id="UP001515100"/>
    </source>
</evidence>
<dbReference type="Proteomes" id="UP001515100">
    <property type="component" value="Unassembled WGS sequence"/>
</dbReference>
<organism evidence="1 2">
    <name type="scientific">Aeromicrobium fastidiosum</name>
    <dbReference type="NCBI Taxonomy" id="52699"/>
    <lineage>
        <taxon>Bacteria</taxon>
        <taxon>Bacillati</taxon>
        <taxon>Actinomycetota</taxon>
        <taxon>Actinomycetes</taxon>
        <taxon>Propionibacteriales</taxon>
        <taxon>Nocardioidaceae</taxon>
        <taxon>Aeromicrobium</taxon>
    </lineage>
</organism>
<sequence length="101" mass="10284">MSPVSSDTTPDRAEAVASAVLAVPGVNALHAGVFGEVATYLPGRRITGVRLGDDACEVHVVLDWGTPVLQTADAVRVAVEPLVDGPVDVTVQDIAAPDSAP</sequence>
<name>A0A641ALM3_9ACTN</name>
<reference evidence="1" key="1">
    <citation type="submission" date="2019-09" db="EMBL/GenBank/DDBJ databases">
        <authorList>
            <person name="Li J."/>
        </authorList>
    </citation>
    <scope>NUCLEOTIDE SEQUENCE [LARGE SCALE GENOMIC DNA]</scope>
    <source>
        <strain evidence="1">NRBC 14897</strain>
    </source>
</reference>
<comment type="caution">
    <text evidence="1">The sequence shown here is derived from an EMBL/GenBank/DDBJ whole genome shotgun (WGS) entry which is preliminary data.</text>
</comment>
<dbReference type="OrthoDB" id="5195799at2"/>
<protein>
    <recommendedName>
        <fullName evidence="3">Asp23/Gls24 family envelope stress response protein</fullName>
    </recommendedName>
</protein>
<accession>A0A641ALM3</accession>
<proteinExistence type="predicted"/>
<dbReference type="AlphaFoldDB" id="A0A641ALM3"/>
<evidence type="ECO:0008006" key="3">
    <source>
        <dbReference type="Google" id="ProtNLM"/>
    </source>
</evidence>
<dbReference type="EMBL" id="SDPP02000004">
    <property type="protein sequence ID" value="KAA1374886.1"/>
    <property type="molecule type" value="Genomic_DNA"/>
</dbReference>
<evidence type="ECO:0000313" key="1">
    <source>
        <dbReference type="EMBL" id="KAA1374886.1"/>
    </source>
</evidence>